<dbReference type="EMBL" id="KV722405">
    <property type="protein sequence ID" value="OCH90387.1"/>
    <property type="molecule type" value="Genomic_DNA"/>
</dbReference>
<feature type="compositionally biased region" description="Basic and acidic residues" evidence="1">
    <location>
        <begin position="322"/>
        <end position="345"/>
    </location>
</feature>
<proteinExistence type="predicted"/>
<keyword evidence="3" id="KW-1185">Reference proteome</keyword>
<name>A0A8E2DKF0_9APHY</name>
<evidence type="ECO:0000313" key="3">
    <source>
        <dbReference type="Proteomes" id="UP000250043"/>
    </source>
</evidence>
<feature type="compositionally biased region" description="Polar residues" evidence="1">
    <location>
        <begin position="225"/>
        <end position="238"/>
    </location>
</feature>
<feature type="compositionally biased region" description="Low complexity" evidence="1">
    <location>
        <begin position="113"/>
        <end position="137"/>
    </location>
</feature>
<dbReference type="GO" id="GO:0006897">
    <property type="term" value="P:endocytosis"/>
    <property type="evidence" value="ECO:0007669"/>
    <property type="project" value="TreeGrafter"/>
</dbReference>
<dbReference type="GO" id="GO:0070941">
    <property type="term" value="P:eisosome assembly"/>
    <property type="evidence" value="ECO:0007669"/>
    <property type="project" value="TreeGrafter"/>
</dbReference>
<feature type="compositionally biased region" description="Basic and acidic residues" evidence="1">
    <location>
        <begin position="297"/>
        <end position="315"/>
    </location>
</feature>
<dbReference type="PANTHER" id="PTHR31962">
    <property type="entry name" value="SPHINGOLIPID LONG CHAIN BASE-RESPONSIVE PROTEIN PIL1"/>
    <property type="match status" value="1"/>
</dbReference>
<feature type="compositionally biased region" description="Pro residues" evidence="1">
    <location>
        <begin position="823"/>
        <end position="835"/>
    </location>
</feature>
<feature type="region of interest" description="Disordered" evidence="1">
    <location>
        <begin position="275"/>
        <end position="632"/>
    </location>
</feature>
<accession>A0A8E2DKF0</accession>
<feature type="region of interest" description="Disordered" evidence="1">
    <location>
        <begin position="768"/>
        <end position="969"/>
    </location>
</feature>
<feature type="compositionally biased region" description="Polar residues" evidence="1">
    <location>
        <begin position="603"/>
        <end position="616"/>
    </location>
</feature>
<feature type="compositionally biased region" description="Low complexity" evidence="1">
    <location>
        <begin position="742"/>
        <end position="759"/>
    </location>
</feature>
<feature type="region of interest" description="Disordered" evidence="1">
    <location>
        <begin position="111"/>
        <end position="139"/>
    </location>
</feature>
<dbReference type="GO" id="GO:0036286">
    <property type="term" value="C:eisosome filament"/>
    <property type="evidence" value="ECO:0007669"/>
    <property type="project" value="TreeGrafter"/>
</dbReference>
<feature type="compositionally biased region" description="Basic and acidic residues" evidence="1">
    <location>
        <begin position="933"/>
        <end position="943"/>
    </location>
</feature>
<feature type="compositionally biased region" description="Basic and acidic residues" evidence="1">
    <location>
        <begin position="404"/>
        <end position="417"/>
    </location>
</feature>
<feature type="compositionally biased region" description="Low complexity" evidence="1">
    <location>
        <begin position="560"/>
        <end position="578"/>
    </location>
</feature>
<evidence type="ECO:0000256" key="1">
    <source>
        <dbReference type="SAM" id="MobiDB-lite"/>
    </source>
</evidence>
<feature type="compositionally biased region" description="Low complexity" evidence="1">
    <location>
        <begin position="591"/>
        <end position="602"/>
    </location>
</feature>
<evidence type="ECO:0000313" key="2">
    <source>
        <dbReference type="EMBL" id="OCH90387.1"/>
    </source>
</evidence>
<dbReference type="Gene3D" id="1.20.1270.60">
    <property type="entry name" value="Arfaptin homology (AH) domain/BAR domain"/>
    <property type="match status" value="1"/>
</dbReference>
<dbReference type="InterPro" id="IPR028245">
    <property type="entry name" value="PIL1/LSP1"/>
</dbReference>
<dbReference type="OrthoDB" id="3358861at2759"/>
<dbReference type="GO" id="GO:0005886">
    <property type="term" value="C:plasma membrane"/>
    <property type="evidence" value="ECO:0007669"/>
    <property type="project" value="TreeGrafter"/>
</dbReference>
<feature type="region of interest" description="Disordered" evidence="1">
    <location>
        <begin position="698"/>
        <end position="731"/>
    </location>
</feature>
<feature type="compositionally biased region" description="Low complexity" evidence="1">
    <location>
        <begin position="439"/>
        <end position="451"/>
    </location>
</feature>
<dbReference type="GO" id="GO:0008289">
    <property type="term" value="F:lipid binding"/>
    <property type="evidence" value="ECO:0007669"/>
    <property type="project" value="TreeGrafter"/>
</dbReference>
<dbReference type="AlphaFoldDB" id="A0A8E2DKF0"/>
<gene>
    <name evidence="2" type="ORF">OBBRIDRAFT_825978</name>
</gene>
<feature type="compositionally biased region" description="Basic and acidic residues" evidence="1">
    <location>
        <begin position="474"/>
        <end position="486"/>
    </location>
</feature>
<organism evidence="2 3">
    <name type="scientific">Obba rivulosa</name>
    <dbReference type="NCBI Taxonomy" id="1052685"/>
    <lineage>
        <taxon>Eukaryota</taxon>
        <taxon>Fungi</taxon>
        <taxon>Dikarya</taxon>
        <taxon>Basidiomycota</taxon>
        <taxon>Agaricomycotina</taxon>
        <taxon>Agaricomycetes</taxon>
        <taxon>Polyporales</taxon>
        <taxon>Gelatoporiaceae</taxon>
        <taxon>Obba</taxon>
    </lineage>
</organism>
<sequence length="969" mass="102157">MVHRPTDSRLLSNLLTHEKEYSKALAALLSASTASLASFAAYAAASPPPVSTVIVAVAGAFAGADDALRQYAGAVDAWREQLTRLKEMEDEVGNVLRDREILVTRLIKASKKPPSGSLPLRTPSPSPSTSSLPSSLSHGKLEVPLGSKLSVAQAELQACETHLATKERELDGMRVSTVRTGLQARCSALASCGKAWEGVGAEGMQVLGEFNGSGQLPNGHGALGSGSSPPAQSYSTPERNPKAYTLHIPPPHTIPDLAFPDGSTEKYITKRVSIVQEEDEGEGEGSSVEEGDNGAFEVHENDRFSRGVPTSREDGQNSFSARTREHDTVAPKPLERRSAVERPSNRDSSPASSGKGSGRRRGGSVFGSIAALFHKNHSTSAVSGDAKVPPSPGGSPSKGGRWRTRTDKSLSRIKQGDSSDEEVAARYRSATLAMQRTESPLPLSASSPSIPGAQVEAPRLRKKGKRSSVQAPRSPDRKVIVEKGWESDDVAASGKLAKKSKKAAQPPKEKIPRANGNANLGPSVTRYTPTASSSLAAMARDQAQASSPILAGPAYDQTQASLSRNSSLSKNSVTSAASAPSRVTSAAIPGNTNTSTRTRTISLDVQTFAHNPSSVSPPAATVRHRRTSSISAPAPRAGTLRLTRTTDEPSLMSIVEGVTRQTRENAVRHDPNKLLVVPRAPPPVSELLAAESLTIVQSSATPPTADRSKPEASKPPAAPVLAAPAPVANRPAAKMPLRSALRNSTSRTPSPNSPVPSTSVLAALDRPASPVASGSHLTQANVAHHSGNDERDDRSESVSSYETGHEAFDEGFATPMESMRSTPSPPPPPPPPHDPATPTAPKHPVLPSAHVPASGSDLSHSTGTTAALCDGGATVRRKSVRMSLPPTFSATPPALDEDSSDEARERYEPWSTPRTRRRDSGGLAGTPNGWATRTDEHASRDVWQDSSDEDEEYGAARKMLSRLSRKETL</sequence>
<protein>
    <recommendedName>
        <fullName evidence="4">Proteophosphoglycan ppg4</fullName>
    </recommendedName>
</protein>
<dbReference type="InterPro" id="IPR027267">
    <property type="entry name" value="AH/BAR_dom_sf"/>
</dbReference>
<feature type="region of interest" description="Disordered" evidence="1">
    <location>
        <begin position="740"/>
        <end position="759"/>
    </location>
</feature>
<feature type="compositionally biased region" description="Low complexity" evidence="1">
    <location>
        <begin position="719"/>
        <end position="731"/>
    </location>
</feature>
<feature type="compositionally biased region" description="Acidic residues" evidence="1">
    <location>
        <begin position="276"/>
        <end position="292"/>
    </location>
</feature>
<dbReference type="Proteomes" id="UP000250043">
    <property type="component" value="Unassembled WGS sequence"/>
</dbReference>
<feature type="compositionally biased region" description="Polar residues" evidence="1">
    <location>
        <begin position="516"/>
        <end position="535"/>
    </location>
</feature>
<evidence type="ECO:0008006" key="4">
    <source>
        <dbReference type="Google" id="ProtNLM"/>
    </source>
</evidence>
<feature type="region of interest" description="Disordered" evidence="1">
    <location>
        <begin position="211"/>
        <end position="262"/>
    </location>
</feature>
<feature type="compositionally biased region" description="Basic and acidic residues" evidence="1">
    <location>
        <begin position="786"/>
        <end position="796"/>
    </location>
</feature>
<feature type="compositionally biased region" description="Polar residues" evidence="1">
    <location>
        <begin position="856"/>
        <end position="865"/>
    </location>
</feature>
<reference evidence="2 3" key="1">
    <citation type="submission" date="2016-07" db="EMBL/GenBank/DDBJ databases">
        <title>Draft genome of the white-rot fungus Obba rivulosa 3A-2.</title>
        <authorList>
            <consortium name="DOE Joint Genome Institute"/>
            <person name="Miettinen O."/>
            <person name="Riley R."/>
            <person name="Acob R."/>
            <person name="Barry K."/>
            <person name="Cullen D."/>
            <person name="De Vries R."/>
            <person name="Hainaut M."/>
            <person name="Hatakka A."/>
            <person name="Henrissat B."/>
            <person name="Hilden K."/>
            <person name="Kuo R."/>
            <person name="Labutti K."/>
            <person name="Lipzen A."/>
            <person name="Makela M.R."/>
            <person name="Sandor L."/>
            <person name="Spatafora J.W."/>
            <person name="Grigoriev I.V."/>
            <person name="Hibbett D.S."/>
        </authorList>
    </citation>
    <scope>NUCLEOTIDE SEQUENCE [LARGE SCALE GENOMIC DNA]</scope>
    <source>
        <strain evidence="2 3">3A-2</strain>
    </source>
</reference>
<dbReference type="PANTHER" id="PTHR31962:SF1">
    <property type="entry name" value="SPHINGOLIPID LONG CHAIN BASE-RESPONSIVE PROTEIN PIL1"/>
    <property type="match status" value="1"/>
</dbReference>